<accession>A0A6G0YCZ0</accession>
<comment type="caution">
    <text evidence="1">The sequence shown here is derived from an EMBL/GenBank/DDBJ whole genome shotgun (WGS) entry which is preliminary data.</text>
</comment>
<reference evidence="1 2" key="1">
    <citation type="submission" date="2019-08" db="EMBL/GenBank/DDBJ databases">
        <title>Whole genome of Aphis craccivora.</title>
        <authorList>
            <person name="Voronova N.V."/>
            <person name="Shulinski R.S."/>
            <person name="Bandarenka Y.V."/>
            <person name="Zhorov D.G."/>
            <person name="Warner D."/>
        </authorList>
    </citation>
    <scope>NUCLEOTIDE SEQUENCE [LARGE SCALE GENOMIC DNA]</scope>
    <source>
        <strain evidence="1">180601</strain>
        <tissue evidence="1">Whole Body</tissue>
    </source>
</reference>
<name>A0A6G0YCZ0_APHCR</name>
<dbReference type="EMBL" id="VUJU01004765">
    <property type="protein sequence ID" value="KAF0753310.1"/>
    <property type="molecule type" value="Genomic_DNA"/>
</dbReference>
<sequence>MGTLIMHLKMDLKEQKRRRCHGHMTSLPLLPLQ</sequence>
<proteinExistence type="predicted"/>
<evidence type="ECO:0000313" key="1">
    <source>
        <dbReference type="EMBL" id="KAF0753310.1"/>
    </source>
</evidence>
<organism evidence="1 2">
    <name type="scientific">Aphis craccivora</name>
    <name type="common">Cowpea aphid</name>
    <dbReference type="NCBI Taxonomy" id="307492"/>
    <lineage>
        <taxon>Eukaryota</taxon>
        <taxon>Metazoa</taxon>
        <taxon>Ecdysozoa</taxon>
        <taxon>Arthropoda</taxon>
        <taxon>Hexapoda</taxon>
        <taxon>Insecta</taxon>
        <taxon>Pterygota</taxon>
        <taxon>Neoptera</taxon>
        <taxon>Paraneoptera</taxon>
        <taxon>Hemiptera</taxon>
        <taxon>Sternorrhyncha</taxon>
        <taxon>Aphidomorpha</taxon>
        <taxon>Aphidoidea</taxon>
        <taxon>Aphididae</taxon>
        <taxon>Aphidini</taxon>
        <taxon>Aphis</taxon>
        <taxon>Aphis</taxon>
    </lineage>
</organism>
<keyword evidence="2" id="KW-1185">Reference proteome</keyword>
<gene>
    <name evidence="1" type="ORF">FWK35_00028500</name>
</gene>
<evidence type="ECO:0000313" key="2">
    <source>
        <dbReference type="Proteomes" id="UP000478052"/>
    </source>
</evidence>
<dbReference type="Proteomes" id="UP000478052">
    <property type="component" value="Unassembled WGS sequence"/>
</dbReference>
<protein>
    <submittedName>
        <fullName evidence="1">Uncharacterized protein</fullName>
    </submittedName>
</protein>
<dbReference type="AlphaFoldDB" id="A0A6G0YCZ0"/>